<evidence type="ECO:0000313" key="2">
    <source>
        <dbReference type="EMBL" id="ABT16412.1"/>
    </source>
</evidence>
<dbReference type="KEGG" id="vg:5470327"/>
<evidence type="ECO:0000313" key="3">
    <source>
        <dbReference type="Proteomes" id="UP000202420"/>
    </source>
</evidence>
<organism evidence="2 3">
    <name type="scientific">Chlorovirus heliozoae</name>
    <dbReference type="NCBI Taxonomy" id="322019"/>
    <lineage>
        <taxon>Viruses</taxon>
        <taxon>Varidnaviria</taxon>
        <taxon>Bamfordvirae</taxon>
        <taxon>Nucleocytoviricota</taxon>
        <taxon>Megaviricetes</taxon>
        <taxon>Algavirales</taxon>
        <taxon>Phycodnaviridae</taxon>
        <taxon>Chlorovirus</taxon>
    </lineage>
</organism>
<evidence type="ECO:0000256" key="1">
    <source>
        <dbReference type="SAM" id="MobiDB-lite"/>
    </source>
</evidence>
<dbReference type="EMBL" id="EF101928">
    <property type="protein sequence ID" value="ABT16412.1"/>
    <property type="molecule type" value="Genomic_DNA"/>
</dbReference>
<reference evidence="2 3" key="1">
    <citation type="submission" date="2006-09" db="EMBL/GenBank/DDBJ databases">
        <title>Sequence and annotation of the 288-kb ATCV-1 virus that infects an endosymbiotic Chlorella strain of the heliozoon Acanthocystis turfacea.</title>
        <authorList>
            <person name="Fitzgerald L.A."/>
            <person name="Graves M.V."/>
            <person name="Li X."/>
            <person name="Pfitzner A.J.P."/>
            <person name="Hartigan J."/>
            <person name="Van Etten J.L."/>
        </authorList>
    </citation>
    <scope>NUCLEOTIDE SEQUENCE [LARGE SCALE GENOMIC DNA]</scope>
    <source>
        <strain evidence="2 3">ATCV-1</strain>
    </source>
</reference>
<dbReference type="GeneID" id="5470327"/>
<keyword evidence="3" id="KW-1185">Reference proteome</keyword>
<dbReference type="Proteomes" id="UP000202420">
    <property type="component" value="Segment"/>
</dbReference>
<name>A7K8N8_9PHYC</name>
<sequence length="123" mass="14402">MVQHVPGDKPNGRTRQASNHVSRVRLVHKKPWWVRRQDSGKVRKFMQRFPSSIGLQSTGAGRSHIQSDMRPIPFLQVRRQPGYMRCHCHWNPRQGIQNEHVRGNTGEPYCVQPREVVQHVPRQ</sequence>
<feature type="region of interest" description="Disordered" evidence="1">
    <location>
        <begin position="1"/>
        <end position="20"/>
    </location>
</feature>
<proteinExistence type="predicted"/>
<dbReference type="RefSeq" id="YP_001426759.1">
    <property type="nucleotide sequence ID" value="NC_008724.1"/>
</dbReference>
<feature type="compositionally biased region" description="Basic and acidic residues" evidence="1">
    <location>
        <begin position="1"/>
        <end position="11"/>
    </location>
</feature>
<accession>A7K8N8</accession>
<protein>
    <submittedName>
        <fullName evidence="2">Uncharacterized protein z278L</fullName>
    </submittedName>
</protein>
<gene>
    <name evidence="2" type="primary">z278L</name>
    <name evidence="2" type="ORF">ATCV1_z278L</name>
</gene>